<dbReference type="Proteomes" id="UP000246171">
    <property type="component" value="Unassembled WGS sequence"/>
</dbReference>
<comment type="caution">
    <text evidence="2">The sequence shown here is derived from an EMBL/GenBank/DDBJ whole genome shotgun (WGS) entry which is preliminary data.</text>
</comment>
<keyword evidence="3" id="KW-1185">Reference proteome</keyword>
<sequence length="82" mass="8655">MRRAPNVEPVPQSSGVLGPRGAAALSKEEVLATRLGAPRTFWRASSPQADPRTGTTISLSLRSARGRRAWSANPSTLGDWGG</sequence>
<name>A0A317UQU8_ASPEC</name>
<evidence type="ECO:0000256" key="1">
    <source>
        <dbReference type="SAM" id="MobiDB-lite"/>
    </source>
</evidence>
<dbReference type="EMBL" id="MSFU01000036">
    <property type="protein sequence ID" value="PWY63458.1"/>
    <property type="molecule type" value="Genomic_DNA"/>
</dbReference>
<dbReference type="AlphaFoldDB" id="A0A317UQU8"/>
<organism evidence="2 3">
    <name type="scientific">Aspergillus eucalypticola (strain CBS 122712 / IBT 29274)</name>
    <dbReference type="NCBI Taxonomy" id="1448314"/>
    <lineage>
        <taxon>Eukaryota</taxon>
        <taxon>Fungi</taxon>
        <taxon>Dikarya</taxon>
        <taxon>Ascomycota</taxon>
        <taxon>Pezizomycotina</taxon>
        <taxon>Eurotiomycetes</taxon>
        <taxon>Eurotiomycetidae</taxon>
        <taxon>Eurotiales</taxon>
        <taxon>Aspergillaceae</taxon>
        <taxon>Aspergillus</taxon>
        <taxon>Aspergillus subgen. Circumdati</taxon>
    </lineage>
</organism>
<dbReference type="RefSeq" id="XP_025383155.1">
    <property type="nucleotide sequence ID" value="XM_025534354.1"/>
</dbReference>
<evidence type="ECO:0000313" key="3">
    <source>
        <dbReference type="Proteomes" id="UP000246171"/>
    </source>
</evidence>
<dbReference type="VEuPathDB" id="FungiDB:BO83DRAFT_411886"/>
<dbReference type="GeneID" id="37056316"/>
<protein>
    <submittedName>
        <fullName evidence="2">Uncharacterized protein</fullName>
    </submittedName>
</protein>
<accession>A0A317UQU8</accession>
<proteinExistence type="predicted"/>
<evidence type="ECO:0000313" key="2">
    <source>
        <dbReference type="EMBL" id="PWY63458.1"/>
    </source>
</evidence>
<feature type="region of interest" description="Disordered" evidence="1">
    <location>
        <begin position="1"/>
        <end position="21"/>
    </location>
</feature>
<reference evidence="2" key="1">
    <citation type="submission" date="2016-12" db="EMBL/GenBank/DDBJ databases">
        <title>The genomes of Aspergillus section Nigri reveals drivers in fungal speciation.</title>
        <authorList>
            <consortium name="DOE Joint Genome Institute"/>
            <person name="Vesth T.C."/>
            <person name="Nybo J."/>
            <person name="Theobald S."/>
            <person name="Brandl J."/>
            <person name="Frisvad J.C."/>
            <person name="Nielsen K.F."/>
            <person name="Lyhne E.K."/>
            <person name="Kogle M.E."/>
            <person name="Kuo A."/>
            <person name="Riley R."/>
            <person name="Clum A."/>
            <person name="Nolan M."/>
            <person name="Lipzen A."/>
            <person name="Salamov A."/>
            <person name="Henrissat B."/>
            <person name="Wiebenga A."/>
            <person name="De vries R.P."/>
            <person name="Grigoriev I.V."/>
            <person name="Mortensen U.H."/>
            <person name="Andersen M.R."/>
            <person name="Baker S.E."/>
        </authorList>
    </citation>
    <scope>NUCLEOTIDE SEQUENCE</scope>
    <source>
        <strain evidence="2">CBS 122712</strain>
    </source>
</reference>
<gene>
    <name evidence="2" type="ORF">BO83DRAFT_411886</name>
</gene>